<dbReference type="InParanoid" id="A0A0D2AKV2"/>
<dbReference type="AlphaFoldDB" id="A0A0D2AKV2"/>
<feature type="compositionally biased region" description="Basic and acidic residues" evidence="2">
    <location>
        <begin position="421"/>
        <end position="432"/>
    </location>
</feature>
<dbReference type="OrthoDB" id="5342758at2759"/>
<dbReference type="RefSeq" id="XP_016217049.1">
    <property type="nucleotide sequence ID" value="XM_016355033.1"/>
</dbReference>
<organism evidence="3 4">
    <name type="scientific">Verruconis gallopava</name>
    <dbReference type="NCBI Taxonomy" id="253628"/>
    <lineage>
        <taxon>Eukaryota</taxon>
        <taxon>Fungi</taxon>
        <taxon>Dikarya</taxon>
        <taxon>Ascomycota</taxon>
        <taxon>Pezizomycotina</taxon>
        <taxon>Dothideomycetes</taxon>
        <taxon>Pleosporomycetidae</taxon>
        <taxon>Venturiales</taxon>
        <taxon>Sympoventuriaceae</taxon>
        <taxon>Verruconis</taxon>
    </lineage>
</organism>
<protein>
    <recommendedName>
        <fullName evidence="5">Autophagy-related protein 28</fullName>
    </recommendedName>
</protein>
<evidence type="ECO:0000256" key="2">
    <source>
        <dbReference type="SAM" id="MobiDB-lite"/>
    </source>
</evidence>
<feature type="region of interest" description="Disordered" evidence="2">
    <location>
        <begin position="31"/>
        <end position="60"/>
    </location>
</feature>
<proteinExistence type="predicted"/>
<sequence length="497" mass="56141">MSLFRSLLQSRPLQRTDYDLPLYQTYQEPEAFPPAPVSDSILVPRSNDVGRQSSLSASSPRPYDLVVLERRERYYQQKLQDLLDAQSDGLLAGLEGDVPNDDESLDTPTQTTYSLRSHSVSPAPSLSKPKKRSLGAARRGIWKTVLDCAAVKEEEDAILKRELRDSQAILKQLDAWSSKEQGLREKITAIENEDTGAKSRALKEEASKLENDILDMEVKLAQMKTRHRSLLHEISNIENSVLSKLSSYKTSLSMLEQDVQNFLKAPPVQDNRSSDKSPFLALPVTRRTLEMAREHWQGDIEEIKKKRQAIRRDRAALEDGAAVWKDVVSQITAFERYLREETCKLAQQNSTNDKGKSPVASATPEELLRRMEAVLSSVQDKLDLAHKKHWRLLEVCIEAEVEALQQGRELLEESFGLRKERHTDVERTKSVDDDASEDEPSISTQNSSTKDLFKSATEGFSSNVSLSHSAALRKSMYEDDDGPDPELLFTRPSDDTE</sequence>
<feature type="region of interest" description="Disordered" evidence="2">
    <location>
        <begin position="93"/>
        <end position="132"/>
    </location>
</feature>
<evidence type="ECO:0000313" key="4">
    <source>
        <dbReference type="Proteomes" id="UP000053259"/>
    </source>
</evidence>
<feature type="compositionally biased region" description="Polar residues" evidence="2">
    <location>
        <begin position="441"/>
        <end position="450"/>
    </location>
</feature>
<dbReference type="VEuPathDB" id="FungiDB:PV09_02047"/>
<evidence type="ECO:0008006" key="5">
    <source>
        <dbReference type="Google" id="ProtNLM"/>
    </source>
</evidence>
<feature type="coiled-coil region" evidence="1">
    <location>
        <begin position="173"/>
        <end position="240"/>
    </location>
</feature>
<evidence type="ECO:0000313" key="3">
    <source>
        <dbReference type="EMBL" id="KIW07180.1"/>
    </source>
</evidence>
<evidence type="ECO:0000256" key="1">
    <source>
        <dbReference type="SAM" id="Coils"/>
    </source>
</evidence>
<reference evidence="3 4" key="1">
    <citation type="submission" date="2015-01" db="EMBL/GenBank/DDBJ databases">
        <title>The Genome Sequence of Ochroconis gallopava CBS43764.</title>
        <authorList>
            <consortium name="The Broad Institute Genomics Platform"/>
            <person name="Cuomo C."/>
            <person name="de Hoog S."/>
            <person name="Gorbushina A."/>
            <person name="Stielow B."/>
            <person name="Teixiera M."/>
            <person name="Abouelleil A."/>
            <person name="Chapman S.B."/>
            <person name="Priest M."/>
            <person name="Young S.K."/>
            <person name="Wortman J."/>
            <person name="Nusbaum C."/>
            <person name="Birren B."/>
        </authorList>
    </citation>
    <scope>NUCLEOTIDE SEQUENCE [LARGE SCALE GENOMIC DNA]</scope>
    <source>
        <strain evidence="3 4">CBS 43764</strain>
    </source>
</reference>
<feature type="region of interest" description="Disordered" evidence="2">
    <location>
        <begin position="421"/>
        <end position="454"/>
    </location>
</feature>
<gene>
    <name evidence="3" type="ORF">PV09_02047</name>
</gene>
<feature type="compositionally biased region" description="Polar residues" evidence="2">
    <location>
        <begin position="106"/>
        <end position="124"/>
    </location>
</feature>
<keyword evidence="1" id="KW-0175">Coiled coil</keyword>
<dbReference type="GeneID" id="27310020"/>
<dbReference type="STRING" id="253628.A0A0D2AKV2"/>
<dbReference type="Proteomes" id="UP000053259">
    <property type="component" value="Unassembled WGS sequence"/>
</dbReference>
<dbReference type="HOGENOM" id="CLU_015530_0_0_1"/>
<feature type="compositionally biased region" description="Polar residues" evidence="2">
    <location>
        <begin position="49"/>
        <end position="59"/>
    </location>
</feature>
<dbReference type="EMBL" id="KN847533">
    <property type="protein sequence ID" value="KIW07180.1"/>
    <property type="molecule type" value="Genomic_DNA"/>
</dbReference>
<keyword evidence="4" id="KW-1185">Reference proteome</keyword>
<accession>A0A0D2AKV2</accession>
<feature type="coiled-coil region" evidence="1">
    <location>
        <begin position="293"/>
        <end position="320"/>
    </location>
</feature>
<name>A0A0D2AKV2_9PEZI</name>
<feature type="region of interest" description="Disordered" evidence="2">
    <location>
        <begin position="475"/>
        <end position="497"/>
    </location>
</feature>